<sequence>MRAYDFLQVFGLNERGPDWGLFHLKDIILGSND</sequence>
<dbReference type="Proteomes" id="UP000069902">
    <property type="component" value="Chromosome cPNK"/>
</dbReference>
<reference evidence="2" key="1">
    <citation type="submission" date="2015-09" db="EMBL/GenBank/DDBJ databases">
        <authorList>
            <person name="Bertelli C."/>
        </authorList>
    </citation>
    <scope>NUCLEOTIDE SEQUENCE [LARGE SCALE GENOMIC DNA]</scope>
    <source>
        <strain evidence="2">KNic</strain>
    </source>
</reference>
<gene>
    <name evidence="1" type="ORF">PNK_1448</name>
</gene>
<dbReference type="AlphaFoldDB" id="A0A0U5JE44"/>
<protein>
    <submittedName>
        <fullName evidence="1">Uncharacterized protein</fullName>
    </submittedName>
</protein>
<dbReference type="InParanoid" id="A0A0U5JE44"/>
<dbReference type="KEGG" id="pnl:PNK_1448"/>
<keyword evidence="2" id="KW-1185">Reference proteome</keyword>
<organism evidence="1 2">
    <name type="scientific">Candidatus Protochlamydia naegleriophila</name>
    <dbReference type="NCBI Taxonomy" id="389348"/>
    <lineage>
        <taxon>Bacteria</taxon>
        <taxon>Pseudomonadati</taxon>
        <taxon>Chlamydiota</taxon>
        <taxon>Chlamydiia</taxon>
        <taxon>Parachlamydiales</taxon>
        <taxon>Parachlamydiaceae</taxon>
        <taxon>Candidatus Protochlamydia</taxon>
    </lineage>
</organism>
<proteinExistence type="predicted"/>
<accession>A0A0U5JE44</accession>
<evidence type="ECO:0000313" key="2">
    <source>
        <dbReference type="Proteomes" id="UP000069902"/>
    </source>
</evidence>
<name>A0A0U5JE44_9BACT</name>
<evidence type="ECO:0000313" key="1">
    <source>
        <dbReference type="EMBL" id="CUI17060.1"/>
    </source>
</evidence>
<dbReference type="EMBL" id="LN879502">
    <property type="protein sequence ID" value="CUI17060.1"/>
    <property type="molecule type" value="Genomic_DNA"/>
</dbReference>